<dbReference type="eggNOG" id="COG3862">
    <property type="taxonomic scope" value="Bacteria"/>
</dbReference>
<dbReference type="PANTHER" id="PTHR39450">
    <property type="entry name" value="MOLYBDOPTERIN OXIDOREDUCTASE, 4FE-4S CLUSTER-BINDING SUBUNIT"/>
    <property type="match status" value="1"/>
</dbReference>
<protein>
    <recommendedName>
        <fullName evidence="3">Molybdopterin oxidoreductase</fullName>
    </recommendedName>
</protein>
<dbReference type="Proteomes" id="UP000036923">
    <property type="component" value="Unassembled WGS sequence"/>
</dbReference>
<accession>A0A0L6JSV1</accession>
<reference evidence="2" key="1">
    <citation type="submission" date="2015-07" db="EMBL/GenBank/DDBJ databases">
        <title>Near-Complete Genome Sequence of the Cellulolytic Bacterium Bacteroides (Pseudobacteroides) cellulosolvens ATCC 35603.</title>
        <authorList>
            <person name="Dassa B."/>
            <person name="Utturkar S.M."/>
            <person name="Klingeman D.M."/>
            <person name="Hurt R.A."/>
            <person name="Keller M."/>
            <person name="Xu J."/>
            <person name="Reddy Y.H.K."/>
            <person name="Borovok I."/>
            <person name="Grinberg I.R."/>
            <person name="Lamed R."/>
            <person name="Zhivin O."/>
            <person name="Bayer E.A."/>
            <person name="Brown S.D."/>
        </authorList>
    </citation>
    <scope>NUCLEOTIDE SEQUENCE [LARGE SCALE GENOMIC DNA]</scope>
    <source>
        <strain evidence="2">DSM 2933</strain>
    </source>
</reference>
<gene>
    <name evidence="1" type="ORF">Bccel_4167</name>
</gene>
<name>A0A0L6JSV1_9FIRM</name>
<proteinExistence type="predicted"/>
<dbReference type="OrthoDB" id="9811531at2"/>
<dbReference type="STRING" id="398512.Bccel_4167"/>
<comment type="caution">
    <text evidence="1">The sequence shown here is derived from an EMBL/GenBank/DDBJ whole genome shotgun (WGS) entry which is preliminary data.</text>
</comment>
<evidence type="ECO:0000313" key="2">
    <source>
        <dbReference type="Proteomes" id="UP000036923"/>
    </source>
</evidence>
<dbReference type="InterPro" id="IPR036593">
    <property type="entry name" value="CPE0013-like_sf"/>
</dbReference>
<keyword evidence="2" id="KW-1185">Reference proteome</keyword>
<dbReference type="AlphaFoldDB" id="A0A0L6JSV1"/>
<dbReference type="SUPFAM" id="SSF160148">
    <property type="entry name" value="CPE0013-like"/>
    <property type="match status" value="1"/>
</dbReference>
<dbReference type="Pfam" id="PF07892">
    <property type="entry name" value="DUF1667"/>
    <property type="match status" value="1"/>
</dbReference>
<evidence type="ECO:0008006" key="3">
    <source>
        <dbReference type="Google" id="ProtNLM"/>
    </source>
</evidence>
<evidence type="ECO:0000313" key="1">
    <source>
        <dbReference type="EMBL" id="KNY28893.1"/>
    </source>
</evidence>
<dbReference type="PANTHER" id="PTHR39450:SF1">
    <property type="entry name" value="DUF1667 DOMAIN-CONTAINING PROTEIN"/>
    <property type="match status" value="1"/>
</dbReference>
<sequence length="123" mass="13700">MKNKKEMTCIICPNGCRLEVIYGDSLIVKNALCPKGEEYASNELINPVRNLTSTVKVSNGELSLVSVRSNKPVPKEKMFEIMKILKDVELEAPVGFHQIVLKDILGSGADIITTREVKRVDKK</sequence>
<dbReference type="RefSeq" id="WP_036937561.1">
    <property type="nucleotide sequence ID" value="NZ_JQKC01000005.1"/>
</dbReference>
<dbReference type="InterPro" id="IPR012460">
    <property type="entry name" value="DUF1667"/>
</dbReference>
<dbReference type="Gene3D" id="3.10.530.10">
    <property type="entry name" value="CPE0013-like"/>
    <property type="match status" value="1"/>
</dbReference>
<organism evidence="1 2">
    <name type="scientific">Pseudobacteroides cellulosolvens ATCC 35603 = DSM 2933</name>
    <dbReference type="NCBI Taxonomy" id="398512"/>
    <lineage>
        <taxon>Bacteria</taxon>
        <taxon>Bacillati</taxon>
        <taxon>Bacillota</taxon>
        <taxon>Clostridia</taxon>
        <taxon>Eubacteriales</taxon>
        <taxon>Oscillospiraceae</taxon>
        <taxon>Pseudobacteroides</taxon>
    </lineage>
</organism>
<dbReference type="EMBL" id="LGTC01000001">
    <property type="protein sequence ID" value="KNY28893.1"/>
    <property type="molecule type" value="Genomic_DNA"/>
</dbReference>